<comment type="function">
    <text evidence="6">Involved in the biogenesis of the 60S ribosomal subunit.</text>
</comment>
<gene>
    <name evidence="9" type="ORF">AWZ03_005867</name>
</gene>
<evidence type="ECO:0000259" key="8">
    <source>
        <dbReference type="PROSITE" id="PS51710"/>
    </source>
</evidence>
<proteinExistence type="inferred from homology"/>
<dbReference type="FunFam" id="3.40.50.300:FF:000496">
    <property type="entry name" value="Nucleolar GTP-binding protein 1"/>
    <property type="match status" value="1"/>
</dbReference>
<feature type="domain" description="OBG-type G" evidence="8">
    <location>
        <begin position="169"/>
        <end position="341"/>
    </location>
</feature>
<keyword evidence="3" id="KW-0547">Nucleotide-binding</keyword>
<evidence type="ECO:0000313" key="9">
    <source>
        <dbReference type="EMBL" id="TDG47723.1"/>
    </source>
</evidence>
<evidence type="ECO:0000256" key="5">
    <source>
        <dbReference type="ARBA" id="ARBA00023242"/>
    </source>
</evidence>
<sequence>MSLYNFKKIMVVPPAKDFIDIMLSKTQRKTPTVVHKGYKISRIRAFYTRKVKYTQQNFHDRLSQIIQDFPKLDDVHPFYADLMNVLYDKDHYKLALGQLNTARHLIDNVAKDYVRLLKYGDSLYRCKQLKKAALGRMATIMKRQASNLTYLEQVRQHLSRLPTIDPYSRTIIICGFPNVGKSSFINKITRADVEVQPYAFTTKSLYVGHTDYKYLRWQVIDTPGILDHPLEERNVIEMQAITALAHLRACVLYFMDISEQCGHSLEEQVALFESIKPLFTNKPLILAINKIDILQLEDLSEERQAIIKKLQEDKQVPVMFMSTVQETGVVEVKNEACERLLSYRVDQKMRTKKVDNILNRLHVAMPAPRDDKVRAPCIPEQALARLEKNAMKAERKRKLEKEIEEEMGDDYTLDLKKNYQEIAEEERYDVIPEFWEGRNIADYIDADIFEKLEELEREEGLREAGGVYAVPDMSMDETLKEIREMAKQIRGKRFELRDEKRLSSRKNKPVIPRHKQPKVRDRSVKKLVETMEGLGVDMSGNEQANYTKSVMDLRRSVVAVGSKTTPKQPLLDKESSAVVKKTGQPLKRKPTRDTLGIKDVAIRKKAQIMAKRDIAKKVTRMGLKGEADRFIGTKMPKHLYSGKRGTGKTDRR</sequence>
<dbReference type="Proteomes" id="UP000295192">
    <property type="component" value="Unassembled WGS sequence"/>
</dbReference>
<dbReference type="Pfam" id="PF08155">
    <property type="entry name" value="NOGCT"/>
    <property type="match status" value="1"/>
</dbReference>
<dbReference type="CDD" id="cd01897">
    <property type="entry name" value="NOG"/>
    <property type="match status" value="1"/>
</dbReference>
<dbReference type="GO" id="GO:0005730">
    <property type="term" value="C:nucleolus"/>
    <property type="evidence" value="ECO:0007669"/>
    <property type="project" value="UniProtKB-SubCell"/>
</dbReference>
<dbReference type="InterPro" id="IPR010674">
    <property type="entry name" value="NOG1_Rossman_fold_dom"/>
</dbReference>
<evidence type="ECO:0000256" key="3">
    <source>
        <dbReference type="ARBA" id="ARBA00022741"/>
    </source>
</evidence>
<dbReference type="PANTHER" id="PTHR45759">
    <property type="entry name" value="NUCLEOLAR GTP-BINDING PROTEIN 1"/>
    <property type="match status" value="1"/>
</dbReference>
<dbReference type="Gene3D" id="1.20.120.1190">
    <property type="match status" value="1"/>
</dbReference>
<name>A0A484BG26_DRONA</name>
<dbReference type="InterPro" id="IPR005225">
    <property type="entry name" value="Small_GTP-bd"/>
</dbReference>
<dbReference type="GO" id="GO:0042254">
    <property type="term" value="P:ribosome biogenesis"/>
    <property type="evidence" value="ECO:0007669"/>
    <property type="project" value="UniProtKB-KW"/>
</dbReference>
<dbReference type="EMBL" id="LSRL02000040">
    <property type="protein sequence ID" value="TDG47723.1"/>
    <property type="molecule type" value="Genomic_DNA"/>
</dbReference>
<dbReference type="KEGG" id="dnv:108653969"/>
<comment type="subcellular location">
    <subcellularLocation>
        <location evidence="1 6">Nucleus</location>
        <location evidence="1 6">Nucleolus</location>
    </subcellularLocation>
</comment>
<dbReference type="InterPro" id="IPR027417">
    <property type="entry name" value="P-loop_NTPase"/>
</dbReference>
<dbReference type="InterPro" id="IPR031167">
    <property type="entry name" value="G_OBG"/>
</dbReference>
<comment type="caution">
    <text evidence="9">The sequence shown here is derived from an EMBL/GenBank/DDBJ whole genome shotgun (WGS) entry which is preliminary data.</text>
</comment>
<evidence type="ECO:0000313" key="10">
    <source>
        <dbReference type="Proteomes" id="UP000295192"/>
    </source>
</evidence>
<dbReference type="STRING" id="7232.A0A484BG26"/>
<keyword evidence="2 6" id="KW-0690">Ribosome biogenesis</keyword>
<keyword evidence="4" id="KW-0342">GTP-binding</keyword>
<dbReference type="NCBIfam" id="TIGR00231">
    <property type="entry name" value="small_GTP"/>
    <property type="match status" value="1"/>
</dbReference>
<dbReference type="PRINTS" id="PR00326">
    <property type="entry name" value="GTP1OBG"/>
</dbReference>
<accession>A0A484BG26</accession>
<dbReference type="InterPro" id="IPR006073">
    <property type="entry name" value="GTP-bd"/>
</dbReference>
<organism evidence="9 10">
    <name type="scientific">Drosophila navojoa</name>
    <name type="common">Fruit fly</name>
    <dbReference type="NCBI Taxonomy" id="7232"/>
    <lineage>
        <taxon>Eukaryota</taxon>
        <taxon>Metazoa</taxon>
        <taxon>Ecdysozoa</taxon>
        <taxon>Arthropoda</taxon>
        <taxon>Hexapoda</taxon>
        <taxon>Insecta</taxon>
        <taxon>Pterygota</taxon>
        <taxon>Neoptera</taxon>
        <taxon>Endopterygota</taxon>
        <taxon>Diptera</taxon>
        <taxon>Brachycera</taxon>
        <taxon>Muscomorpha</taxon>
        <taxon>Ephydroidea</taxon>
        <taxon>Drosophilidae</taxon>
        <taxon>Drosophila</taxon>
    </lineage>
</organism>
<evidence type="ECO:0000256" key="6">
    <source>
        <dbReference type="PIRNR" id="PIRNR038919"/>
    </source>
</evidence>
<dbReference type="PROSITE" id="PS51710">
    <property type="entry name" value="G_OBG"/>
    <property type="match status" value="1"/>
</dbReference>
<evidence type="ECO:0000256" key="4">
    <source>
        <dbReference type="ARBA" id="ARBA00023134"/>
    </source>
</evidence>
<dbReference type="OMA" id="EWKNDVM"/>
<dbReference type="OrthoDB" id="415015at2759"/>
<evidence type="ECO:0000256" key="2">
    <source>
        <dbReference type="ARBA" id="ARBA00022517"/>
    </source>
</evidence>
<dbReference type="PIRSF" id="PIRSF038919">
    <property type="entry name" value="NOG1"/>
    <property type="match status" value="1"/>
</dbReference>
<feature type="compositionally biased region" description="Basic residues" evidence="7">
    <location>
        <begin position="503"/>
        <end position="517"/>
    </location>
</feature>
<protein>
    <recommendedName>
        <fullName evidence="6">Nucleolar GTP-binding protein 1</fullName>
    </recommendedName>
</protein>
<evidence type="ECO:0000256" key="7">
    <source>
        <dbReference type="SAM" id="MobiDB-lite"/>
    </source>
</evidence>
<dbReference type="GO" id="GO:0005525">
    <property type="term" value="F:GTP binding"/>
    <property type="evidence" value="ECO:0007669"/>
    <property type="project" value="UniProtKB-KW"/>
</dbReference>
<dbReference type="SUPFAM" id="SSF52540">
    <property type="entry name" value="P-loop containing nucleoside triphosphate hydrolases"/>
    <property type="match status" value="1"/>
</dbReference>
<evidence type="ECO:0000256" key="1">
    <source>
        <dbReference type="ARBA" id="ARBA00004604"/>
    </source>
</evidence>
<dbReference type="Gene3D" id="3.40.50.300">
    <property type="entry name" value="P-loop containing nucleotide triphosphate hydrolases"/>
    <property type="match status" value="1"/>
</dbReference>
<reference evidence="9 10" key="1">
    <citation type="journal article" date="2019" name="J. Hered.">
        <title>An Improved Genome Assembly for Drosophila navojoa, the Basal Species in the mojavensis Cluster.</title>
        <authorList>
            <person name="Vanderlinde T."/>
            <person name="Dupim E.G."/>
            <person name="Nazario-Yepiz N.O."/>
            <person name="Carvalho A.B."/>
        </authorList>
    </citation>
    <scope>NUCLEOTIDE SEQUENCE [LARGE SCALE GENOMIC DNA]</scope>
    <source>
        <strain evidence="9">Navoj_Jal97</strain>
        <tissue evidence="9">Whole organism</tissue>
    </source>
</reference>
<dbReference type="FunFam" id="1.20.120.1190:FF:000001">
    <property type="entry name" value="Nucleolar GTP-binding protein 1"/>
    <property type="match status" value="1"/>
</dbReference>
<comment type="similarity">
    <text evidence="6">Belongs to the TRAFAC class OBG-HflX-like GTPase superfamily. OBG GTPase family. NOG subfamily.</text>
</comment>
<dbReference type="Pfam" id="PF17835">
    <property type="entry name" value="NOG1_N"/>
    <property type="match status" value="1"/>
</dbReference>
<keyword evidence="10" id="KW-1185">Reference proteome</keyword>
<dbReference type="AlphaFoldDB" id="A0A484BG26"/>
<dbReference type="InterPro" id="IPR024926">
    <property type="entry name" value="NOG1"/>
</dbReference>
<dbReference type="InterPro" id="IPR012973">
    <property type="entry name" value="NOG_C"/>
</dbReference>
<feature type="region of interest" description="Disordered" evidence="7">
    <location>
        <begin position="501"/>
        <end position="520"/>
    </location>
</feature>
<dbReference type="Pfam" id="PF06858">
    <property type="entry name" value="NOG1"/>
    <property type="match status" value="1"/>
</dbReference>
<keyword evidence="5 6" id="KW-0539">Nucleus</keyword>
<dbReference type="InterPro" id="IPR041623">
    <property type="entry name" value="NOG1_N"/>
</dbReference>